<dbReference type="OrthoDB" id="4814197at2759"/>
<evidence type="ECO:0008006" key="6">
    <source>
        <dbReference type="Google" id="ProtNLM"/>
    </source>
</evidence>
<protein>
    <recommendedName>
        <fullName evidence="6">GxGYxYP putative glycoside hydrolase C-terminal domain-containing protein</fullName>
    </recommendedName>
</protein>
<evidence type="ECO:0000259" key="1">
    <source>
        <dbReference type="Pfam" id="PF14323"/>
    </source>
</evidence>
<dbReference type="AlphaFoldDB" id="A0A6A6BYL7"/>
<dbReference type="PANTHER" id="PTHR37321">
    <property type="entry name" value="EXPORTED PROTEIN-RELATED"/>
    <property type="match status" value="1"/>
</dbReference>
<sequence length="518" mass="57863">MSPSLAALEWPGDRAFPSFPDVAETVDVADLAKLARDEQALLTSLQGVVNRRQPRIYVYWDDDGSNKAWLEGIRQRVSIKDWSSTPLRLLDKYRSEIRGVIVYDEHVPDTVNLATTIAGYRDCGITSAAVAQVQGLPVIQNLKGMFKTRLEVYSYGLKSVYPYVTKRLIAAIPPRHGDSGVNSILRDYIVALAAPCIWLDPEDSAELPLLEQILRTLDANSLYLGWFPHGHEMTGITVASKESVYVVASDFYFSGSLMSGLKKLFPVARMQSILPRTGSMPGKSPTNKIYVSLTWSEGDNIQYCQRHLRHLWDHPKRGQVPMGWTITPLLVDIGPNILHYFQTTATDNDALVVGPSGAGYTNPISWPYHNFKLFLNQTKRYIEETGFGSNIWVYNRINGQKKHLSSEIASAYKNVVGSELLGISVGAWNNSRHPNAVRFIEGLPAIGLLQIDDVKTGLTDLNKLSKSQYDGIRPIFVACSLTAWNFNVGDIVEMVGKLGPEFEIVRPDEQFKMIRAMK</sequence>
<dbReference type="GeneID" id="54568056"/>
<dbReference type="EMBL" id="ML993654">
    <property type="protein sequence ID" value="KAF2158609.1"/>
    <property type="molecule type" value="Genomic_DNA"/>
</dbReference>
<dbReference type="InterPro" id="IPR038410">
    <property type="entry name" value="GxGYxYP_C_sf"/>
</dbReference>
<evidence type="ECO:0000259" key="3">
    <source>
        <dbReference type="Pfam" id="PF20958"/>
    </source>
</evidence>
<dbReference type="Pfam" id="PF14323">
    <property type="entry name" value="GxGYxYP_C"/>
    <property type="match status" value="1"/>
</dbReference>
<evidence type="ECO:0000259" key="2">
    <source>
        <dbReference type="Pfam" id="PF16216"/>
    </source>
</evidence>
<dbReference type="InterPro" id="IPR025832">
    <property type="entry name" value="GxGYxYP_C"/>
</dbReference>
<dbReference type="Proteomes" id="UP000799537">
    <property type="component" value="Unassembled WGS sequence"/>
</dbReference>
<dbReference type="InterPro" id="IPR048309">
    <property type="entry name" value="GxGYxYP_N_3rd"/>
</dbReference>
<organism evidence="4 5">
    <name type="scientific">Zasmidium cellare ATCC 36951</name>
    <dbReference type="NCBI Taxonomy" id="1080233"/>
    <lineage>
        <taxon>Eukaryota</taxon>
        <taxon>Fungi</taxon>
        <taxon>Dikarya</taxon>
        <taxon>Ascomycota</taxon>
        <taxon>Pezizomycotina</taxon>
        <taxon>Dothideomycetes</taxon>
        <taxon>Dothideomycetidae</taxon>
        <taxon>Mycosphaerellales</taxon>
        <taxon>Mycosphaerellaceae</taxon>
        <taxon>Zasmidium</taxon>
    </lineage>
</organism>
<feature type="domain" description="GxGYxYP putative glycoside hydrolase C-terminal" evidence="1">
    <location>
        <begin position="287"/>
        <end position="515"/>
    </location>
</feature>
<dbReference type="Gene3D" id="3.20.20.490">
    <property type="entry name" value="GxGYxYP glycoside hydrolase, C-terminal domain"/>
    <property type="match status" value="1"/>
</dbReference>
<reference evidence="4" key="1">
    <citation type="journal article" date="2020" name="Stud. Mycol.">
        <title>101 Dothideomycetes genomes: a test case for predicting lifestyles and emergence of pathogens.</title>
        <authorList>
            <person name="Haridas S."/>
            <person name="Albert R."/>
            <person name="Binder M."/>
            <person name="Bloem J."/>
            <person name="Labutti K."/>
            <person name="Salamov A."/>
            <person name="Andreopoulos B."/>
            <person name="Baker S."/>
            <person name="Barry K."/>
            <person name="Bills G."/>
            <person name="Bluhm B."/>
            <person name="Cannon C."/>
            <person name="Castanera R."/>
            <person name="Culley D."/>
            <person name="Daum C."/>
            <person name="Ezra D."/>
            <person name="Gonzalez J."/>
            <person name="Henrissat B."/>
            <person name="Kuo A."/>
            <person name="Liang C."/>
            <person name="Lipzen A."/>
            <person name="Lutzoni F."/>
            <person name="Magnuson J."/>
            <person name="Mondo S."/>
            <person name="Nolan M."/>
            <person name="Ohm R."/>
            <person name="Pangilinan J."/>
            <person name="Park H.-J."/>
            <person name="Ramirez L."/>
            <person name="Alfaro M."/>
            <person name="Sun H."/>
            <person name="Tritt A."/>
            <person name="Yoshinaga Y."/>
            <person name="Zwiers L.-H."/>
            <person name="Turgeon B."/>
            <person name="Goodwin S."/>
            <person name="Spatafora J."/>
            <person name="Crous P."/>
            <person name="Grigoriev I."/>
        </authorList>
    </citation>
    <scope>NUCLEOTIDE SEQUENCE</scope>
    <source>
        <strain evidence="4">ATCC 36951</strain>
    </source>
</reference>
<keyword evidence="5" id="KW-1185">Reference proteome</keyword>
<evidence type="ECO:0000313" key="5">
    <source>
        <dbReference type="Proteomes" id="UP000799537"/>
    </source>
</evidence>
<feature type="domain" description="GxGYxYP putative glycoside hydrolase third N-terminal" evidence="3">
    <location>
        <begin position="183"/>
        <end position="259"/>
    </location>
</feature>
<dbReference type="Pfam" id="PF16216">
    <property type="entry name" value="GxGYxYP_N"/>
    <property type="match status" value="1"/>
</dbReference>
<dbReference type="PANTHER" id="PTHR37321:SF1">
    <property type="entry name" value="EXPORTED PROTEIN"/>
    <property type="match status" value="1"/>
</dbReference>
<dbReference type="Pfam" id="PF20958">
    <property type="entry name" value="GxGYxYP_N_3rd"/>
    <property type="match status" value="1"/>
</dbReference>
<gene>
    <name evidence="4" type="ORF">M409DRAFT_61501</name>
</gene>
<accession>A0A6A6BYL7</accession>
<name>A0A6A6BYL7_ZASCE</name>
<dbReference type="InterPro" id="IPR032626">
    <property type="entry name" value="GxGYxYP_N_1st"/>
</dbReference>
<feature type="domain" description="GxGYxYP putative glycoside hydrolase first N-terminal" evidence="2">
    <location>
        <begin position="26"/>
        <end position="95"/>
    </location>
</feature>
<dbReference type="RefSeq" id="XP_033659498.1">
    <property type="nucleotide sequence ID" value="XM_033814784.1"/>
</dbReference>
<proteinExistence type="predicted"/>
<evidence type="ECO:0000313" key="4">
    <source>
        <dbReference type="EMBL" id="KAF2158609.1"/>
    </source>
</evidence>